<accession>A0A843XJQ6</accession>
<proteinExistence type="predicted"/>
<evidence type="ECO:0000313" key="2">
    <source>
        <dbReference type="EMBL" id="MQM19556.1"/>
    </source>
</evidence>
<feature type="region of interest" description="Disordered" evidence="1">
    <location>
        <begin position="1"/>
        <end position="29"/>
    </location>
</feature>
<evidence type="ECO:0000313" key="3">
    <source>
        <dbReference type="Proteomes" id="UP000652761"/>
    </source>
</evidence>
<dbReference type="AlphaFoldDB" id="A0A843XJQ6"/>
<feature type="compositionally biased region" description="Polar residues" evidence="1">
    <location>
        <begin position="1"/>
        <end position="10"/>
    </location>
</feature>
<organism evidence="2 3">
    <name type="scientific">Colocasia esculenta</name>
    <name type="common">Wild taro</name>
    <name type="synonym">Arum esculentum</name>
    <dbReference type="NCBI Taxonomy" id="4460"/>
    <lineage>
        <taxon>Eukaryota</taxon>
        <taxon>Viridiplantae</taxon>
        <taxon>Streptophyta</taxon>
        <taxon>Embryophyta</taxon>
        <taxon>Tracheophyta</taxon>
        <taxon>Spermatophyta</taxon>
        <taxon>Magnoliopsida</taxon>
        <taxon>Liliopsida</taxon>
        <taxon>Araceae</taxon>
        <taxon>Aroideae</taxon>
        <taxon>Colocasieae</taxon>
        <taxon>Colocasia</taxon>
    </lineage>
</organism>
<keyword evidence="3" id="KW-1185">Reference proteome</keyword>
<dbReference type="Proteomes" id="UP000652761">
    <property type="component" value="Unassembled WGS sequence"/>
</dbReference>
<reference evidence="2" key="1">
    <citation type="submission" date="2017-07" db="EMBL/GenBank/DDBJ databases">
        <title>Taro Niue Genome Assembly and Annotation.</title>
        <authorList>
            <person name="Atibalentja N."/>
            <person name="Keating K."/>
            <person name="Fields C.J."/>
        </authorList>
    </citation>
    <scope>NUCLEOTIDE SEQUENCE</scope>
    <source>
        <strain evidence="2">Niue_2</strain>
        <tissue evidence="2">Leaf</tissue>
    </source>
</reference>
<evidence type="ECO:0000256" key="1">
    <source>
        <dbReference type="SAM" id="MobiDB-lite"/>
    </source>
</evidence>
<protein>
    <submittedName>
        <fullName evidence="2">Uncharacterized protein</fullName>
    </submittedName>
</protein>
<dbReference type="EMBL" id="NMUH01009013">
    <property type="protein sequence ID" value="MQM19556.1"/>
    <property type="molecule type" value="Genomic_DNA"/>
</dbReference>
<gene>
    <name evidence="2" type="ORF">Taro_052562</name>
</gene>
<sequence>MAGSSPSSSVDGDWGSDLPAPQPAEGQEPHTSLVFRHRYLHQKYHHMLEYPWPQLYHCQGWRAVAAVWSACRSRLLCDGDAEVAGCAEQRKRGSWRGGQCCAVEADRVKLYHLHIRRTMEIGLVI</sequence>
<comment type="caution">
    <text evidence="2">The sequence shown here is derived from an EMBL/GenBank/DDBJ whole genome shotgun (WGS) entry which is preliminary data.</text>
</comment>
<name>A0A843XJQ6_COLES</name>